<dbReference type="AlphaFoldDB" id="F5XHA5"/>
<accession>F5XHA5</accession>
<dbReference type="HOGENOM" id="CLU_612255_0_0_11"/>
<evidence type="ECO:0000313" key="1">
    <source>
        <dbReference type="EMBL" id="BAK38113.1"/>
    </source>
</evidence>
<protein>
    <submittedName>
        <fullName evidence="1">Uncharacterized protein</fullName>
    </submittedName>
</protein>
<dbReference type="STRING" id="1032480.MLP_50990"/>
<dbReference type="Proteomes" id="UP000007947">
    <property type="component" value="Chromosome"/>
</dbReference>
<reference evidence="1 2" key="1">
    <citation type="submission" date="2011-05" db="EMBL/GenBank/DDBJ databases">
        <title>Whole genome sequence of Microlunatus phosphovorus NM-1.</title>
        <authorList>
            <person name="Hosoyama A."/>
            <person name="Sasaki K."/>
            <person name="Harada T."/>
            <person name="Igarashi R."/>
            <person name="Kawakoshi A."/>
            <person name="Sasagawa M."/>
            <person name="Fukada J."/>
            <person name="Nakamura S."/>
            <person name="Katano Y."/>
            <person name="Hanada S."/>
            <person name="Kamagata Y."/>
            <person name="Nakamura N."/>
            <person name="Yamazaki S."/>
            <person name="Fujita N."/>
        </authorList>
    </citation>
    <scope>NUCLEOTIDE SEQUENCE [LARGE SCALE GENOMIC DNA]</scope>
    <source>
        <strain evidence="2">ATCC 700054 / DSM 10555 / JCM 9379 / NBRC 101784 / NCIMB 13414 / VKM Ac-1990 / NM-1</strain>
    </source>
</reference>
<dbReference type="KEGG" id="mph:MLP_50990"/>
<keyword evidence="2" id="KW-1185">Reference proteome</keyword>
<dbReference type="RefSeq" id="WP_013865927.1">
    <property type="nucleotide sequence ID" value="NC_015635.1"/>
</dbReference>
<sequence length="447" mass="50135">MTSADTATQPVSDALAKYAMLSVYYDSIDDQFTVSGAPSIAIPPEVKPLPLAEALGILRNDPDRLAKALWQIVRTTPIRQAHDDDPRYPQEIEPYLSRADQLELDDERIKYRRGASLVSACLRACHHDDRPLFDALRQATEVGTLRQNQGFKDVVRLLFNEEPEAFISRIDEHWSDTWRQIDDVEREVGIGIAAYVEQLAATAAYQAFIEKRPRWRNDTKRAPLTVYPVSSVIKQSTEQLWTRATVTTLATGNYHDLLKAADPANWHDGSDVISRSDYISDPMRPDDHSQTAPKPGVTGFLHEVAAMTWGDDQAQRAEFRNVLNVTQSVEKPPRPARPTIKVKFSLCRSISSDVLWDHRRGGITMNEGFLRITPLGRSHWRITSRKLLKFSDRTPYSGGTGLTDFGQMLNYLAPAALSWWVETETYSLGQRAAASQLSAPTSEDGAA</sequence>
<organism evidence="1 2">
    <name type="scientific">Microlunatus phosphovorus (strain ATCC 700054 / DSM 10555 / JCM 9379 / NBRC 101784 / NCIMB 13414 / VKM Ac-1990 / NM-1)</name>
    <dbReference type="NCBI Taxonomy" id="1032480"/>
    <lineage>
        <taxon>Bacteria</taxon>
        <taxon>Bacillati</taxon>
        <taxon>Actinomycetota</taxon>
        <taxon>Actinomycetes</taxon>
        <taxon>Propionibacteriales</taxon>
        <taxon>Propionibacteriaceae</taxon>
        <taxon>Microlunatus</taxon>
    </lineage>
</organism>
<dbReference type="EMBL" id="AP012204">
    <property type="protein sequence ID" value="BAK38113.1"/>
    <property type="molecule type" value="Genomic_DNA"/>
</dbReference>
<name>F5XHA5_MICPN</name>
<proteinExistence type="predicted"/>
<evidence type="ECO:0000313" key="2">
    <source>
        <dbReference type="Proteomes" id="UP000007947"/>
    </source>
</evidence>
<gene>
    <name evidence="1" type="ordered locus">MLP_50990</name>
</gene>